<name>A0A9P1IAY9_9PELO</name>
<evidence type="ECO:0000256" key="3">
    <source>
        <dbReference type="ARBA" id="ARBA00022692"/>
    </source>
</evidence>
<evidence type="ECO:0000256" key="2">
    <source>
        <dbReference type="ARBA" id="ARBA00010487"/>
    </source>
</evidence>
<keyword evidence="3 8" id="KW-0812">Transmembrane</keyword>
<evidence type="ECO:0000313" key="9">
    <source>
        <dbReference type="EMBL" id="CAI5441313.1"/>
    </source>
</evidence>
<comment type="caution">
    <text evidence="9">The sequence shown here is derived from an EMBL/GenBank/DDBJ whole genome shotgun (WGS) entry which is preliminary data.</text>
</comment>
<evidence type="ECO:0000256" key="5">
    <source>
        <dbReference type="ARBA" id="ARBA00023136"/>
    </source>
</evidence>
<keyword evidence="10" id="KW-1185">Reference proteome</keyword>
<proteinExistence type="inferred from homology"/>
<comment type="similarity">
    <text evidence="2">Belongs to the LIMR family.</text>
</comment>
<feature type="transmembrane region" description="Helical" evidence="8">
    <location>
        <begin position="6"/>
        <end position="25"/>
    </location>
</feature>
<evidence type="ECO:0000313" key="10">
    <source>
        <dbReference type="Proteomes" id="UP001152747"/>
    </source>
</evidence>
<dbReference type="AlphaFoldDB" id="A0A9P1IAY9"/>
<dbReference type="InterPro" id="IPR006876">
    <property type="entry name" value="LMBR1-like_membr_prot"/>
</dbReference>
<dbReference type="PANTHER" id="PTHR21355">
    <property type="entry name" value="G-PROTEIN COUPLED RECEPTOR-ASSOCIATED PROTEIN LMBRD2"/>
    <property type="match status" value="1"/>
</dbReference>
<feature type="compositionally biased region" description="Basic and acidic residues" evidence="7">
    <location>
        <begin position="584"/>
        <end position="593"/>
    </location>
</feature>
<keyword evidence="5 8" id="KW-0472">Membrane</keyword>
<feature type="transmembrane region" description="Helical" evidence="8">
    <location>
        <begin position="397"/>
        <end position="418"/>
    </location>
</feature>
<dbReference type="Pfam" id="PF04791">
    <property type="entry name" value="LMBR1"/>
    <property type="match status" value="1"/>
</dbReference>
<organism evidence="9 10">
    <name type="scientific">Caenorhabditis angaria</name>
    <dbReference type="NCBI Taxonomy" id="860376"/>
    <lineage>
        <taxon>Eukaryota</taxon>
        <taxon>Metazoa</taxon>
        <taxon>Ecdysozoa</taxon>
        <taxon>Nematoda</taxon>
        <taxon>Chromadorea</taxon>
        <taxon>Rhabditida</taxon>
        <taxon>Rhabditina</taxon>
        <taxon>Rhabditomorpha</taxon>
        <taxon>Rhabditoidea</taxon>
        <taxon>Rhabditidae</taxon>
        <taxon>Peloderinae</taxon>
        <taxon>Caenorhabditis</taxon>
    </lineage>
</organism>
<gene>
    <name evidence="9" type="ORF">CAMP_LOCUS3950</name>
</gene>
<dbReference type="PANTHER" id="PTHR21355:SF0">
    <property type="entry name" value="G-PROTEIN COUPLED RECEPTOR-ASSOCIATED PROTEIN LMBRD2"/>
    <property type="match status" value="1"/>
</dbReference>
<feature type="coiled-coil region" evidence="6">
    <location>
        <begin position="215"/>
        <end position="242"/>
    </location>
</feature>
<sequence length="614" mass="70530">MGTVSLSIQLFVVFLITSCLLNKYSTIRKQNIIVTISTFIGWFFSLIIIFVLPLDVAITFYHKCETDRVRLLNESKIAPDCELPGGYVPDETLFDLWSIVYWTAQILTWLILPLLQSYVTAGDFTTCGKIKASILNNLLYYGLYSLCFLALLIYAMFRGVSINYDNLKVIIVSASNTWGLFLLVVLLGYGLVELPRSLWYHGNRHYRLRKTYFDIEKLASEKSEAEENVKELYKKIRTMKQDNIKVKTILSKFDDSLISKLLPSRQSIPQESENNMTIVSEIRLINLHRNSINAIQALNNANAQWKLLVDRALFLENLALSNGTDLELDRRGIIPVAIRKIWYTKLQTPLSKALSVIFGIMTLFVLLSECTFFVVSPTLSPAALVTEYASNRFHYKYTQFVAFGIIVYLCLCAYFTIFRLRIYKYYHLDPNGLTDENSILFSAILLCRLTPPICLNFLGMIHMDSHISMARDFGVETQFTKLMGHLDVIPILAKGINIYLPICIILICVIHYYKVGTYLLHSLGFDQFVESDDMTNDMINAGRSLVQIERNSLRRDNERIQRNERFNMRNSTIAAKYSKPTTKRAFDEERPMLEESDEDSPARHPSSSGFFDDM</sequence>
<feature type="transmembrane region" description="Helical" evidence="8">
    <location>
        <begin position="353"/>
        <end position="377"/>
    </location>
</feature>
<evidence type="ECO:0008006" key="11">
    <source>
        <dbReference type="Google" id="ProtNLM"/>
    </source>
</evidence>
<feature type="transmembrane region" description="Helical" evidence="8">
    <location>
        <begin position="169"/>
        <end position="192"/>
    </location>
</feature>
<keyword evidence="4 8" id="KW-1133">Transmembrane helix</keyword>
<reference evidence="9" key="1">
    <citation type="submission" date="2022-11" db="EMBL/GenBank/DDBJ databases">
        <authorList>
            <person name="Kikuchi T."/>
        </authorList>
    </citation>
    <scope>NUCLEOTIDE SEQUENCE</scope>
    <source>
        <strain evidence="9">PS1010</strain>
    </source>
</reference>
<protein>
    <recommendedName>
        <fullName evidence="11">LMBR1 domain-containing protein 2 homolog</fullName>
    </recommendedName>
</protein>
<evidence type="ECO:0000256" key="6">
    <source>
        <dbReference type="SAM" id="Coils"/>
    </source>
</evidence>
<feature type="transmembrane region" description="Helical" evidence="8">
    <location>
        <begin position="439"/>
        <end position="461"/>
    </location>
</feature>
<dbReference type="Proteomes" id="UP001152747">
    <property type="component" value="Unassembled WGS sequence"/>
</dbReference>
<evidence type="ECO:0000256" key="8">
    <source>
        <dbReference type="SAM" id="Phobius"/>
    </source>
</evidence>
<feature type="transmembrane region" description="Helical" evidence="8">
    <location>
        <begin position="32"/>
        <end position="52"/>
    </location>
</feature>
<dbReference type="EMBL" id="CANHGI010000002">
    <property type="protein sequence ID" value="CAI5441313.1"/>
    <property type="molecule type" value="Genomic_DNA"/>
</dbReference>
<dbReference type="OrthoDB" id="203099at2759"/>
<feature type="transmembrane region" description="Helical" evidence="8">
    <location>
        <begin position="491"/>
        <end position="513"/>
    </location>
</feature>
<comment type="subcellular location">
    <subcellularLocation>
        <location evidence="1">Membrane</location>
        <topology evidence="1">Multi-pass membrane protein</topology>
    </subcellularLocation>
</comment>
<evidence type="ECO:0000256" key="7">
    <source>
        <dbReference type="SAM" id="MobiDB-lite"/>
    </source>
</evidence>
<dbReference type="GO" id="GO:0016020">
    <property type="term" value="C:membrane"/>
    <property type="evidence" value="ECO:0007669"/>
    <property type="project" value="UniProtKB-SubCell"/>
</dbReference>
<keyword evidence="6" id="KW-0175">Coiled coil</keyword>
<feature type="region of interest" description="Disordered" evidence="7">
    <location>
        <begin position="575"/>
        <end position="614"/>
    </location>
</feature>
<evidence type="ECO:0000256" key="1">
    <source>
        <dbReference type="ARBA" id="ARBA00004141"/>
    </source>
</evidence>
<feature type="transmembrane region" description="Helical" evidence="8">
    <location>
        <begin position="99"/>
        <end position="118"/>
    </location>
</feature>
<feature type="compositionally biased region" description="Polar residues" evidence="7">
    <location>
        <begin position="605"/>
        <end position="614"/>
    </location>
</feature>
<feature type="transmembrane region" description="Helical" evidence="8">
    <location>
        <begin position="138"/>
        <end position="157"/>
    </location>
</feature>
<accession>A0A9P1IAY9</accession>
<dbReference type="InterPro" id="IPR051584">
    <property type="entry name" value="GPCR-associated_LMBR1"/>
</dbReference>
<evidence type="ECO:0000256" key="4">
    <source>
        <dbReference type="ARBA" id="ARBA00022989"/>
    </source>
</evidence>